<evidence type="ECO:0000256" key="4">
    <source>
        <dbReference type="SAM" id="Phobius"/>
    </source>
</evidence>
<evidence type="ECO:0000259" key="5">
    <source>
        <dbReference type="PROSITE" id="PS50850"/>
    </source>
</evidence>
<feature type="transmembrane region" description="Helical" evidence="4">
    <location>
        <begin position="322"/>
        <end position="346"/>
    </location>
</feature>
<dbReference type="Pfam" id="PF06779">
    <property type="entry name" value="MFS_4"/>
    <property type="match status" value="1"/>
</dbReference>
<dbReference type="EMBL" id="JAHCDA010000001">
    <property type="protein sequence ID" value="MBS7810087.1"/>
    <property type="molecule type" value="Genomic_DNA"/>
</dbReference>
<dbReference type="InterPro" id="IPR020846">
    <property type="entry name" value="MFS_dom"/>
</dbReference>
<protein>
    <submittedName>
        <fullName evidence="6">YbfB/YjiJ family MFS transporter</fullName>
    </submittedName>
</protein>
<dbReference type="PANTHER" id="PTHR23537:SF1">
    <property type="entry name" value="SUGAR TRANSPORTER"/>
    <property type="match status" value="1"/>
</dbReference>
<accession>A0ABS5Q8Q8</accession>
<feature type="transmembrane region" description="Helical" evidence="4">
    <location>
        <begin position="79"/>
        <end position="99"/>
    </location>
</feature>
<feature type="transmembrane region" description="Helical" evidence="4">
    <location>
        <begin position="200"/>
        <end position="218"/>
    </location>
</feature>
<keyword evidence="3 4" id="KW-0472">Membrane</keyword>
<evidence type="ECO:0000313" key="7">
    <source>
        <dbReference type="Proteomes" id="UP000766336"/>
    </source>
</evidence>
<organism evidence="6 7">
    <name type="scientific">Roseococcus pinisoli</name>
    <dbReference type="NCBI Taxonomy" id="2835040"/>
    <lineage>
        <taxon>Bacteria</taxon>
        <taxon>Pseudomonadati</taxon>
        <taxon>Pseudomonadota</taxon>
        <taxon>Alphaproteobacteria</taxon>
        <taxon>Acetobacterales</taxon>
        <taxon>Roseomonadaceae</taxon>
        <taxon>Roseococcus</taxon>
    </lineage>
</organism>
<gene>
    <name evidence="6" type="ORF">KHU32_04000</name>
</gene>
<feature type="domain" description="Major facilitator superfamily (MFS) profile" evidence="5">
    <location>
        <begin position="6"/>
        <end position="375"/>
    </location>
</feature>
<feature type="transmembrane region" description="Helical" evidence="4">
    <location>
        <begin position="134"/>
        <end position="157"/>
    </location>
</feature>
<evidence type="ECO:0000256" key="2">
    <source>
        <dbReference type="ARBA" id="ARBA00022989"/>
    </source>
</evidence>
<proteinExistence type="predicted"/>
<dbReference type="PANTHER" id="PTHR23537">
    <property type="match status" value="1"/>
</dbReference>
<keyword evidence="1 4" id="KW-0812">Transmembrane</keyword>
<evidence type="ECO:0000256" key="3">
    <source>
        <dbReference type="ARBA" id="ARBA00023136"/>
    </source>
</evidence>
<sequence length="381" mass="37648">MSARHNLTAAFAGAAATCAGNGIARFAFVPLFPALVSAGWVSGAEAGALGAANLAGYLLGALGGPMAGRRLGTRNAMGAGMAMLVASLLLCALPGGALWLLPWRFLAGIGAGVLMSLAGPAAQRAAPPSLRGRASGIVMSGVAIGIGAGALAVPALLVLGPSAAWLGLAALVAGLWFFAQPRFPADPGGRSPGGRPPLMPFLLLAYTLSGAGLVPHMIYLADYAARGFGLGVTVGSGIWLLFGIGGLTGTMLGGWAADRIGGPVSARLWLGVQVAALGLALVPWWPALLLSALAAGFAAVGISAVTLAWAREVAGPAAGILWVRATVGFAVAQAASGFGFAAVFGATGESHHAVFLGGLFFSVLGLAATLAPHHAGARREA</sequence>
<dbReference type="Gene3D" id="1.20.1250.20">
    <property type="entry name" value="MFS general substrate transporter like domains"/>
    <property type="match status" value="1"/>
</dbReference>
<evidence type="ECO:0000256" key="1">
    <source>
        <dbReference type="ARBA" id="ARBA00022692"/>
    </source>
</evidence>
<dbReference type="InterPro" id="IPR010645">
    <property type="entry name" value="MFS_4"/>
</dbReference>
<dbReference type="Proteomes" id="UP000766336">
    <property type="component" value="Unassembled WGS sequence"/>
</dbReference>
<dbReference type="InterPro" id="IPR036259">
    <property type="entry name" value="MFS_trans_sf"/>
</dbReference>
<keyword evidence="2 4" id="KW-1133">Transmembrane helix</keyword>
<keyword evidence="7" id="KW-1185">Reference proteome</keyword>
<dbReference type="SUPFAM" id="SSF103473">
    <property type="entry name" value="MFS general substrate transporter"/>
    <property type="match status" value="1"/>
</dbReference>
<reference evidence="6 7" key="1">
    <citation type="submission" date="2021-05" db="EMBL/GenBank/DDBJ databases">
        <title>Roseococcus sp. XZZS9, whole genome shotgun sequencing project.</title>
        <authorList>
            <person name="Zhao G."/>
            <person name="Shen L."/>
        </authorList>
    </citation>
    <scope>NUCLEOTIDE SEQUENCE [LARGE SCALE GENOMIC DNA]</scope>
    <source>
        <strain evidence="6 7">XZZS9</strain>
    </source>
</reference>
<feature type="transmembrane region" description="Helical" evidence="4">
    <location>
        <begin position="163"/>
        <end position="179"/>
    </location>
</feature>
<name>A0ABS5Q8Q8_9PROT</name>
<dbReference type="PROSITE" id="PS50850">
    <property type="entry name" value="MFS"/>
    <property type="match status" value="1"/>
</dbReference>
<feature type="transmembrane region" description="Helical" evidence="4">
    <location>
        <begin position="238"/>
        <end position="256"/>
    </location>
</feature>
<comment type="caution">
    <text evidence="6">The sequence shown here is derived from an EMBL/GenBank/DDBJ whole genome shotgun (WGS) entry which is preliminary data.</text>
</comment>
<feature type="transmembrane region" description="Helical" evidence="4">
    <location>
        <begin position="352"/>
        <end position="371"/>
    </location>
</feature>
<feature type="transmembrane region" description="Helical" evidence="4">
    <location>
        <begin position="48"/>
        <end position="67"/>
    </location>
</feature>
<dbReference type="RefSeq" id="WP_213668727.1">
    <property type="nucleotide sequence ID" value="NZ_JAHCDA010000001.1"/>
</dbReference>
<evidence type="ECO:0000313" key="6">
    <source>
        <dbReference type="EMBL" id="MBS7810087.1"/>
    </source>
</evidence>
<feature type="transmembrane region" description="Helical" evidence="4">
    <location>
        <begin position="292"/>
        <end position="310"/>
    </location>
</feature>